<proteinExistence type="predicted"/>
<reference evidence="2" key="1">
    <citation type="submission" date="2019-10" db="EMBL/GenBank/DDBJ databases">
        <title>Conservation and host-specific expression of non-tandemly repeated heterogenous ribosome RNA gene in arbuscular mycorrhizal fungi.</title>
        <authorList>
            <person name="Maeda T."/>
            <person name="Kobayashi Y."/>
            <person name="Nakagawa T."/>
            <person name="Ezawa T."/>
            <person name="Yamaguchi K."/>
            <person name="Bino T."/>
            <person name="Nishimoto Y."/>
            <person name="Shigenobu S."/>
            <person name="Kawaguchi M."/>
        </authorList>
    </citation>
    <scope>NUCLEOTIDE SEQUENCE</scope>
    <source>
        <strain evidence="2">HR1</strain>
    </source>
</reference>
<evidence type="ECO:0000313" key="3">
    <source>
        <dbReference type="Proteomes" id="UP000615446"/>
    </source>
</evidence>
<feature type="region of interest" description="Disordered" evidence="1">
    <location>
        <begin position="84"/>
        <end position="107"/>
    </location>
</feature>
<dbReference type="AlphaFoldDB" id="A0A8H3R5M7"/>
<protein>
    <submittedName>
        <fullName evidence="2">Lysine-specific demethylase REF6-like</fullName>
    </submittedName>
</protein>
<comment type="caution">
    <text evidence="2">The sequence shown here is derived from an EMBL/GenBank/DDBJ whole genome shotgun (WGS) entry which is preliminary data.</text>
</comment>
<dbReference type="Proteomes" id="UP000615446">
    <property type="component" value="Unassembled WGS sequence"/>
</dbReference>
<name>A0A8H3R5M7_9GLOM</name>
<keyword evidence="2" id="KW-0808">Transferase</keyword>
<dbReference type="EMBL" id="BLAL01000353">
    <property type="protein sequence ID" value="GET04314.1"/>
    <property type="molecule type" value="Genomic_DNA"/>
</dbReference>
<evidence type="ECO:0000313" key="2">
    <source>
        <dbReference type="EMBL" id="GET04314.1"/>
    </source>
</evidence>
<organism evidence="2 3">
    <name type="scientific">Rhizophagus clarus</name>
    <dbReference type="NCBI Taxonomy" id="94130"/>
    <lineage>
        <taxon>Eukaryota</taxon>
        <taxon>Fungi</taxon>
        <taxon>Fungi incertae sedis</taxon>
        <taxon>Mucoromycota</taxon>
        <taxon>Glomeromycotina</taxon>
        <taxon>Glomeromycetes</taxon>
        <taxon>Glomerales</taxon>
        <taxon>Glomeraceae</taxon>
        <taxon>Rhizophagus</taxon>
    </lineage>
</organism>
<keyword evidence="2" id="KW-0489">Methyltransferase</keyword>
<accession>A0A8H3R5M7</accession>
<evidence type="ECO:0000256" key="1">
    <source>
        <dbReference type="SAM" id="MobiDB-lite"/>
    </source>
</evidence>
<sequence length="122" mass="13991">MYVCSDAYFADYPKFLAETKLVADELGEDHIWSEIFFSEATEQDKERIKANLSQYTSADVTPRKSSRSHTICLSSERTKATLKRKRLADIEPTSRGKSPVAEESVKAPKDQRIIVYKRDLQE</sequence>
<gene>
    <name evidence="2" type="ORF">RCL2_003062000</name>
</gene>
<dbReference type="GO" id="GO:0032259">
    <property type="term" value="P:methylation"/>
    <property type="evidence" value="ECO:0007669"/>
    <property type="project" value="UniProtKB-KW"/>
</dbReference>
<dbReference type="GO" id="GO:0008168">
    <property type="term" value="F:methyltransferase activity"/>
    <property type="evidence" value="ECO:0007669"/>
    <property type="project" value="UniProtKB-KW"/>
</dbReference>